<evidence type="ECO:0000256" key="2">
    <source>
        <dbReference type="SAM" id="SignalP"/>
    </source>
</evidence>
<dbReference type="Proteomes" id="UP000826802">
    <property type="component" value="Chromosome"/>
</dbReference>
<dbReference type="PANTHER" id="PTHR12969:SF7">
    <property type="entry name" value="INTRAFLAGELLAR TRANSPORT PROTEIN 52 HOMOLOG"/>
    <property type="match status" value="1"/>
</dbReference>
<protein>
    <submittedName>
        <fullName evidence="3">DNA-binding protein</fullName>
    </submittedName>
</protein>
<dbReference type="RefSeq" id="WP_096077169.1">
    <property type="nucleotide sequence ID" value="NZ_CP079981.1"/>
</dbReference>
<evidence type="ECO:0000256" key="1">
    <source>
        <dbReference type="SAM" id="MobiDB-lite"/>
    </source>
</evidence>
<proteinExistence type="predicted"/>
<dbReference type="AlphaFoldDB" id="A0AAJ4TXA0"/>
<keyword evidence="2" id="KW-0732">Signal</keyword>
<reference evidence="3 4" key="1">
    <citation type="submission" date="2021-07" db="EMBL/GenBank/DDBJ databases">
        <title>Prevalence and characterization of methicillin-resistant Macrococcus spp. in food producing animals and meat in Switzerland in 2019.</title>
        <authorList>
            <person name="Keller J.E."/>
            <person name="Schwendener S."/>
            <person name="Neuenschwander J."/>
            <person name="Overesch G."/>
            <person name="Perreten V."/>
        </authorList>
    </citation>
    <scope>NUCLEOTIDE SEQUENCE [LARGE SCALE GENOMIC DNA]</scope>
    <source>
        <strain evidence="3 4">19Msa0936</strain>
    </source>
</reference>
<keyword evidence="3" id="KW-0238">DNA-binding</keyword>
<dbReference type="PANTHER" id="PTHR12969">
    <property type="entry name" value="NGD5/OSM-6/IFT52"/>
    <property type="match status" value="1"/>
</dbReference>
<feature type="compositionally biased region" description="Basic and acidic residues" evidence="1">
    <location>
        <begin position="349"/>
        <end position="365"/>
    </location>
</feature>
<organism evidence="3 4">
    <name type="scientific">Macrococcoides bohemicum</name>
    <dbReference type="NCBI Taxonomy" id="1903056"/>
    <lineage>
        <taxon>Bacteria</taxon>
        <taxon>Bacillati</taxon>
        <taxon>Bacillota</taxon>
        <taxon>Bacilli</taxon>
        <taxon>Bacillales</taxon>
        <taxon>Staphylococcaceae</taxon>
        <taxon>Macrococcoides</taxon>
    </lineage>
</organism>
<dbReference type="EMBL" id="CP079981">
    <property type="protein sequence ID" value="QYA43004.1"/>
    <property type="molecule type" value="Genomic_DNA"/>
</dbReference>
<dbReference type="PROSITE" id="PS51257">
    <property type="entry name" value="PROKAR_LIPOPROTEIN"/>
    <property type="match status" value="1"/>
</dbReference>
<keyword evidence="4" id="KW-1185">Reference proteome</keyword>
<dbReference type="InterPro" id="IPR029062">
    <property type="entry name" value="Class_I_gatase-like"/>
</dbReference>
<dbReference type="Gene3D" id="3.40.50.880">
    <property type="match status" value="1"/>
</dbReference>
<feature type="region of interest" description="Disordered" evidence="1">
    <location>
        <begin position="343"/>
        <end position="416"/>
    </location>
</feature>
<feature type="compositionally biased region" description="Basic and acidic residues" evidence="1">
    <location>
        <begin position="399"/>
        <end position="408"/>
    </location>
</feature>
<sequence>MKKITALFAATIFLTACNSADESNTTKLKSDDANEILFDASHGVTAGEADWVIDGGFSTFNDDINKLGFTTASTDYQAEITLKLLKQYKAFIMPEPNIPLKASEQQAIKDYVNSGGSIMMIADHYNADRNLNRFDASEIFNGYRRGAFRNITKGMSQDEINSDRMQDVTSSDYLSKTFGVRFRYNALDDVVLSAKDEDNAFGLLDNVEKVNMHAGSTIMITNPEIAKGIIYPEKLSKHDKWSHAVDQGVYTNGFKDEGAFIAISKLGKGKAVFIGDSSIVEDNTPKYVREDNGQEKQTYDGIREMDHQILMENLVKWMMKQEDYSSLNGKFSLDKPTKVLNFEVPEQSTEPKREPWGTPGHDYKWYDPSTFEPGSFGKDTKHVTVPGSEHQQNNKSINNKKENEDSKSTRKKTITGSKIDVQYPKTVNIGQRFTVNVYTQEQLDQVSIELIDADGEQVGLFDGNPPGQSRAYDTKKNENRFHSYFHGKIAREANGEITINIYAKNQLIQKEKMIVR</sequence>
<feature type="signal peptide" evidence="2">
    <location>
        <begin position="1"/>
        <end position="20"/>
    </location>
</feature>
<evidence type="ECO:0000313" key="3">
    <source>
        <dbReference type="EMBL" id="QYA43004.1"/>
    </source>
</evidence>
<dbReference type="SUPFAM" id="SSF52317">
    <property type="entry name" value="Class I glutamine amidotransferase-like"/>
    <property type="match status" value="1"/>
</dbReference>
<feature type="chain" id="PRO_5042583761" evidence="2">
    <location>
        <begin position="21"/>
        <end position="516"/>
    </location>
</feature>
<dbReference type="InterPro" id="IPR039975">
    <property type="entry name" value="IFT52"/>
</dbReference>
<accession>A0AAJ4TXA0</accession>
<dbReference type="GO" id="GO:0003677">
    <property type="term" value="F:DNA binding"/>
    <property type="evidence" value="ECO:0007669"/>
    <property type="project" value="UniProtKB-KW"/>
</dbReference>
<gene>
    <name evidence="3" type="ORF">KYI11_03485</name>
</gene>
<name>A0AAJ4TXA0_9STAP</name>
<evidence type="ECO:0000313" key="4">
    <source>
        <dbReference type="Proteomes" id="UP000826802"/>
    </source>
</evidence>